<dbReference type="GO" id="GO:0004814">
    <property type="term" value="F:arginine-tRNA ligase activity"/>
    <property type="evidence" value="ECO:0007669"/>
    <property type="project" value="InterPro"/>
</dbReference>
<dbReference type="AlphaFoldDB" id="A0A845UTK5"/>
<evidence type="ECO:0000256" key="6">
    <source>
        <dbReference type="ARBA" id="ARBA00022741"/>
    </source>
</evidence>
<dbReference type="EC" id="6.1.1.14" evidence="11"/>
<gene>
    <name evidence="11" type="primary">glyS</name>
    <name evidence="13" type="ORF">G3I74_05365</name>
</gene>
<comment type="similarity">
    <text evidence="2 11">Belongs to the class-II aminoacyl-tRNA synthetase family.</text>
</comment>
<keyword evidence="7 11" id="KW-0067">ATP-binding</keyword>
<evidence type="ECO:0000256" key="5">
    <source>
        <dbReference type="ARBA" id="ARBA00022598"/>
    </source>
</evidence>
<dbReference type="GO" id="GO:0006426">
    <property type="term" value="P:glycyl-tRNA aminoacylation"/>
    <property type="evidence" value="ECO:0007669"/>
    <property type="project" value="UniProtKB-UniRule"/>
</dbReference>
<dbReference type="PANTHER" id="PTHR30075:SF2">
    <property type="entry name" value="GLYCINE--TRNA LIGASE, CHLOROPLASTIC_MITOCHONDRIAL 2"/>
    <property type="match status" value="1"/>
</dbReference>
<dbReference type="GO" id="GO:0004820">
    <property type="term" value="F:glycine-tRNA ligase activity"/>
    <property type="evidence" value="ECO:0007669"/>
    <property type="project" value="UniProtKB-UniRule"/>
</dbReference>
<evidence type="ECO:0000256" key="4">
    <source>
        <dbReference type="ARBA" id="ARBA00022490"/>
    </source>
</evidence>
<evidence type="ECO:0000256" key="3">
    <source>
        <dbReference type="ARBA" id="ARBA00011209"/>
    </source>
</evidence>
<dbReference type="NCBIfam" id="TIGR00211">
    <property type="entry name" value="glyS"/>
    <property type="match status" value="1"/>
</dbReference>
<evidence type="ECO:0000256" key="9">
    <source>
        <dbReference type="ARBA" id="ARBA00023146"/>
    </source>
</evidence>
<evidence type="ECO:0000313" key="14">
    <source>
        <dbReference type="Proteomes" id="UP000484885"/>
    </source>
</evidence>
<keyword evidence="9 11" id="KW-0030">Aminoacyl-tRNA synthetase</keyword>
<keyword evidence="6 11" id="KW-0547">Nucleotide-binding</keyword>
<keyword evidence="8 11" id="KW-0648">Protein biosynthesis</keyword>
<evidence type="ECO:0000256" key="10">
    <source>
        <dbReference type="ARBA" id="ARBA00047937"/>
    </source>
</evidence>
<dbReference type="Pfam" id="PF05746">
    <property type="entry name" value="DALR_1"/>
    <property type="match status" value="1"/>
</dbReference>
<reference evidence="13 14" key="1">
    <citation type="submission" date="2020-02" db="EMBL/GenBank/DDBJ databases">
        <authorList>
            <person name="Zhang X.-Y."/>
        </authorList>
    </citation>
    <scope>NUCLEOTIDE SEQUENCE [LARGE SCALE GENOMIC DNA]</scope>
    <source>
        <strain evidence="13 14">C33</strain>
    </source>
</reference>
<dbReference type="InterPro" id="IPR008909">
    <property type="entry name" value="DALR_anticod-bd"/>
</dbReference>
<comment type="subcellular location">
    <subcellularLocation>
        <location evidence="1 11">Cytoplasm</location>
    </subcellularLocation>
</comment>
<evidence type="ECO:0000256" key="7">
    <source>
        <dbReference type="ARBA" id="ARBA00022840"/>
    </source>
</evidence>
<evidence type="ECO:0000256" key="11">
    <source>
        <dbReference type="HAMAP-Rule" id="MF_00255"/>
    </source>
</evidence>
<dbReference type="Pfam" id="PF02092">
    <property type="entry name" value="tRNA_synt_2f"/>
    <property type="match status" value="1"/>
</dbReference>
<keyword evidence="5 11" id="KW-0436">Ligase</keyword>
<feature type="domain" description="DALR anticodon binding" evidence="12">
    <location>
        <begin position="590"/>
        <end position="693"/>
    </location>
</feature>
<dbReference type="GO" id="GO:0006420">
    <property type="term" value="P:arginyl-tRNA aminoacylation"/>
    <property type="evidence" value="ECO:0007669"/>
    <property type="project" value="InterPro"/>
</dbReference>
<dbReference type="PRINTS" id="PR01045">
    <property type="entry name" value="TRNASYNTHGB"/>
</dbReference>
<comment type="caution">
    <text evidence="13">The sequence shown here is derived from an EMBL/GenBank/DDBJ whole genome shotgun (WGS) entry which is preliminary data.</text>
</comment>
<dbReference type="InterPro" id="IPR006194">
    <property type="entry name" value="Gly-tRNA-synth_heterodimer"/>
</dbReference>
<dbReference type="PROSITE" id="PS50861">
    <property type="entry name" value="AA_TRNA_LIGASE_II_GLYAB"/>
    <property type="match status" value="1"/>
</dbReference>
<evidence type="ECO:0000256" key="2">
    <source>
        <dbReference type="ARBA" id="ARBA00008226"/>
    </source>
</evidence>
<evidence type="ECO:0000256" key="1">
    <source>
        <dbReference type="ARBA" id="ARBA00004496"/>
    </source>
</evidence>
<evidence type="ECO:0000313" key="13">
    <source>
        <dbReference type="EMBL" id="NDY95153.1"/>
    </source>
</evidence>
<comment type="catalytic activity">
    <reaction evidence="10 11">
        <text>tRNA(Gly) + glycine + ATP = glycyl-tRNA(Gly) + AMP + diphosphate</text>
        <dbReference type="Rhea" id="RHEA:16013"/>
        <dbReference type="Rhea" id="RHEA-COMP:9664"/>
        <dbReference type="Rhea" id="RHEA-COMP:9683"/>
        <dbReference type="ChEBI" id="CHEBI:30616"/>
        <dbReference type="ChEBI" id="CHEBI:33019"/>
        <dbReference type="ChEBI" id="CHEBI:57305"/>
        <dbReference type="ChEBI" id="CHEBI:78442"/>
        <dbReference type="ChEBI" id="CHEBI:78522"/>
        <dbReference type="ChEBI" id="CHEBI:456215"/>
        <dbReference type="EC" id="6.1.1.14"/>
    </reaction>
</comment>
<dbReference type="InterPro" id="IPR015944">
    <property type="entry name" value="Gly-tRNA-synth_bsu"/>
</dbReference>
<dbReference type="GO" id="GO:0005829">
    <property type="term" value="C:cytosol"/>
    <property type="evidence" value="ECO:0007669"/>
    <property type="project" value="TreeGrafter"/>
</dbReference>
<keyword evidence="4 11" id="KW-0963">Cytoplasm</keyword>
<name>A0A845UTK5_9GAMM</name>
<dbReference type="Proteomes" id="UP000484885">
    <property type="component" value="Unassembled WGS sequence"/>
</dbReference>
<dbReference type="GO" id="GO:0005524">
    <property type="term" value="F:ATP binding"/>
    <property type="evidence" value="ECO:0007669"/>
    <property type="project" value="UniProtKB-UniRule"/>
</dbReference>
<comment type="subunit">
    <text evidence="3 11">Tetramer of two alpha and two beta subunits.</text>
</comment>
<accession>A0A845UTK5</accession>
<organism evidence="13 14">
    <name type="scientific">Wenzhouxiangella limi</name>
    <dbReference type="NCBI Taxonomy" id="2707351"/>
    <lineage>
        <taxon>Bacteria</taxon>
        <taxon>Pseudomonadati</taxon>
        <taxon>Pseudomonadota</taxon>
        <taxon>Gammaproteobacteria</taxon>
        <taxon>Chromatiales</taxon>
        <taxon>Wenzhouxiangellaceae</taxon>
        <taxon>Wenzhouxiangella</taxon>
    </lineage>
</organism>
<sequence>MDCPLLIELGCEELPAGQIDSQLKLLGEGLHARLQEAGLVEAGTAPILLGTPRRLAVRFDAVRARQADQVLERKGPAESVAFEADGKPTRAAEGFARSVNVAVENLERIENEQGRWLFARIHKKGESLTELLPDMLDSTVRAMAGARSMRWSDRSERFLRPVRWLMILHGDRVVPVSAFGLDAGRETRGHRIHGPGARVVDHVDQYSAVLRAGFVEPDAGERRDRIRTGAERLARGAGLEPVIEERLLDEVAGLTEWPMAVLGGFDERFLEVPAEALISSMQQHQKCFPLRHPDGRLAPHFIAVANIESTDVAAMTAGFERVIRPRLADARFFFEQDRRIPLADRLDRLASIKFQEKLGSVAAKTKRLQELAASMANLFGAELETVKRAARLSKCDLVTEMVGEFPELQGIMGRYYALADGEPETVATAVESHYLPRHAGDTLPQDAAGRALALADRLDTLVGVFAAGQKPKGGKDPFALRRAALGVVRILEAAAIEVPVRDLLGRAGRALAADLGDMLTIDEALIAEVDDFVAERLRSHAADAGIEANTVHAVAASGERTVVDFMACARAVQAFAADPHADSLIAANKRIANLLRQAGDPISGTVTGEALVEPAEKELAEAVTETARNLDEILARNDYTAALENLAQLRDPVDRFFEAVMVMAEDDDLRQNRLALLAGLRQQFLRVADVARLGR</sequence>
<keyword evidence="14" id="KW-1185">Reference proteome</keyword>
<dbReference type="HAMAP" id="MF_00255">
    <property type="entry name" value="Gly_tRNA_synth_beta"/>
    <property type="match status" value="1"/>
</dbReference>
<dbReference type="Gene3D" id="1.10.730.10">
    <property type="entry name" value="Isoleucyl-tRNA Synthetase, Domain 1"/>
    <property type="match status" value="1"/>
</dbReference>
<protein>
    <recommendedName>
        <fullName evidence="11">Glycine--tRNA ligase beta subunit</fullName>
        <ecNumber evidence="11">6.1.1.14</ecNumber>
    </recommendedName>
    <alternativeName>
        <fullName evidence="11">Glycyl-tRNA synthetase beta subunit</fullName>
        <shortName evidence="11">GlyRS</shortName>
    </alternativeName>
</protein>
<dbReference type="EMBL" id="JAAGSC010000037">
    <property type="protein sequence ID" value="NDY95153.1"/>
    <property type="molecule type" value="Genomic_DNA"/>
</dbReference>
<dbReference type="PANTHER" id="PTHR30075">
    <property type="entry name" value="GLYCYL-TRNA SYNTHETASE"/>
    <property type="match status" value="1"/>
</dbReference>
<dbReference type="SUPFAM" id="SSF109604">
    <property type="entry name" value="HD-domain/PDEase-like"/>
    <property type="match status" value="1"/>
</dbReference>
<evidence type="ECO:0000259" key="12">
    <source>
        <dbReference type="SMART" id="SM00836"/>
    </source>
</evidence>
<evidence type="ECO:0000256" key="8">
    <source>
        <dbReference type="ARBA" id="ARBA00022917"/>
    </source>
</evidence>
<proteinExistence type="inferred from homology"/>
<dbReference type="SMART" id="SM00836">
    <property type="entry name" value="DALR_1"/>
    <property type="match status" value="1"/>
</dbReference>